<dbReference type="AlphaFoldDB" id="A0A8J8Q2G7"/>
<dbReference type="RefSeq" id="WP_148859433.1">
    <property type="nucleotide sequence ID" value="NZ_PHNJ01000011.1"/>
</dbReference>
<dbReference type="EMBL" id="PHNJ01000011">
    <property type="protein sequence ID" value="TYL37288.1"/>
    <property type="molecule type" value="Genomic_DNA"/>
</dbReference>
<dbReference type="Proteomes" id="UP000766904">
    <property type="component" value="Unassembled WGS sequence"/>
</dbReference>
<reference evidence="2" key="1">
    <citation type="submission" date="2017-11" db="EMBL/GenBank/DDBJ databases">
        <authorList>
            <person name="Kajale S.C."/>
            <person name="Sharma A."/>
        </authorList>
    </citation>
    <scope>NUCLEOTIDE SEQUENCE</scope>
    <source>
        <strain evidence="2">LS1_42</strain>
    </source>
</reference>
<feature type="region of interest" description="Disordered" evidence="1">
    <location>
        <begin position="1"/>
        <end position="75"/>
    </location>
</feature>
<evidence type="ECO:0000256" key="1">
    <source>
        <dbReference type="SAM" id="MobiDB-lite"/>
    </source>
</evidence>
<sequence length="75" mass="8467">MRPVFGEFDGSAADTDDIEGDDDQNHRCREGVASGKCHAEDHREQRGDFARLPLRAFRSRVSSPPDPVQRRRAES</sequence>
<proteinExistence type="predicted"/>
<keyword evidence="3" id="KW-1185">Reference proteome</keyword>
<evidence type="ECO:0000313" key="2">
    <source>
        <dbReference type="EMBL" id="TYL37288.1"/>
    </source>
</evidence>
<evidence type="ECO:0000313" key="3">
    <source>
        <dbReference type="Proteomes" id="UP000766904"/>
    </source>
</evidence>
<comment type="caution">
    <text evidence="2">The sequence shown here is derived from an EMBL/GenBank/DDBJ whole genome shotgun (WGS) entry which is preliminary data.</text>
</comment>
<protein>
    <submittedName>
        <fullName evidence="2">Uncharacterized protein</fullName>
    </submittedName>
</protein>
<organism evidence="2 3">
    <name type="scientific">Natronococcus pandeyae</name>
    <dbReference type="NCBI Taxonomy" id="2055836"/>
    <lineage>
        <taxon>Archaea</taxon>
        <taxon>Methanobacteriati</taxon>
        <taxon>Methanobacteriota</taxon>
        <taxon>Stenosarchaea group</taxon>
        <taxon>Halobacteria</taxon>
        <taxon>Halobacteriales</taxon>
        <taxon>Natrialbaceae</taxon>
        <taxon>Natronococcus</taxon>
    </lineage>
</organism>
<gene>
    <name evidence="2" type="ORF">CV102_18500</name>
</gene>
<accession>A0A8J8Q2G7</accession>
<feature type="compositionally biased region" description="Basic and acidic residues" evidence="1">
    <location>
        <begin position="37"/>
        <end position="49"/>
    </location>
</feature>
<name>A0A8J8Q2G7_9EURY</name>